<feature type="transmembrane region" description="Helical" evidence="8">
    <location>
        <begin position="131"/>
        <end position="151"/>
    </location>
</feature>
<dbReference type="PANTHER" id="PTHR42682:SF3">
    <property type="entry name" value="FORMATE HYDROGENLYASE SUBUNIT 3-RELATED"/>
    <property type="match status" value="1"/>
</dbReference>
<evidence type="ECO:0000256" key="4">
    <source>
        <dbReference type="ARBA" id="ARBA00022989"/>
    </source>
</evidence>
<evidence type="ECO:0000256" key="8">
    <source>
        <dbReference type="SAM" id="Phobius"/>
    </source>
</evidence>
<feature type="transmembrane region" description="Helical" evidence="8">
    <location>
        <begin position="463"/>
        <end position="482"/>
    </location>
</feature>
<feature type="transmembrane region" description="Helical" evidence="8">
    <location>
        <begin position="419"/>
        <end position="451"/>
    </location>
</feature>
<reference evidence="10 11" key="1">
    <citation type="submission" date="2024-09" db="EMBL/GenBank/DDBJ databases">
        <authorList>
            <person name="Sun Q."/>
            <person name="Mori K."/>
        </authorList>
    </citation>
    <scope>NUCLEOTIDE SEQUENCE [LARGE SCALE GENOMIC DNA]</scope>
    <source>
        <strain evidence="10 11">TBRC 0563</strain>
    </source>
</reference>
<evidence type="ECO:0000313" key="11">
    <source>
        <dbReference type="Proteomes" id="UP001589627"/>
    </source>
</evidence>
<dbReference type="InterPro" id="IPR001750">
    <property type="entry name" value="ND/Mrp_TM"/>
</dbReference>
<proteinExistence type="predicted"/>
<name>A0ABV5YG40_9ACTN</name>
<dbReference type="Pfam" id="PF00361">
    <property type="entry name" value="Proton_antipo_M"/>
    <property type="match status" value="1"/>
</dbReference>
<evidence type="ECO:0000259" key="9">
    <source>
        <dbReference type="Pfam" id="PF00361"/>
    </source>
</evidence>
<organism evidence="10 11">
    <name type="scientific">Actinoallomurus acaciae</name>
    <dbReference type="NCBI Taxonomy" id="502577"/>
    <lineage>
        <taxon>Bacteria</taxon>
        <taxon>Bacillati</taxon>
        <taxon>Actinomycetota</taxon>
        <taxon>Actinomycetes</taxon>
        <taxon>Streptosporangiales</taxon>
        <taxon>Thermomonosporaceae</taxon>
        <taxon>Actinoallomurus</taxon>
    </lineage>
</organism>
<dbReference type="PANTHER" id="PTHR42682">
    <property type="entry name" value="HYDROGENASE-4 COMPONENT F"/>
    <property type="match status" value="1"/>
</dbReference>
<feature type="transmembrane region" description="Helical" evidence="8">
    <location>
        <begin position="297"/>
        <end position="318"/>
    </location>
</feature>
<protein>
    <submittedName>
        <fullName evidence="10">Proton-conducting transporter membrane subunit</fullName>
    </submittedName>
</protein>
<keyword evidence="3 7" id="KW-0812">Transmembrane</keyword>
<evidence type="ECO:0000256" key="1">
    <source>
        <dbReference type="ARBA" id="ARBA00004651"/>
    </source>
</evidence>
<feature type="transmembrane region" description="Helical" evidence="8">
    <location>
        <begin position="643"/>
        <end position="664"/>
    </location>
</feature>
<feature type="transmembrane region" description="Helical" evidence="8">
    <location>
        <begin position="163"/>
        <end position="185"/>
    </location>
</feature>
<keyword evidence="2" id="KW-1003">Cell membrane</keyword>
<feature type="domain" description="NADH:quinone oxidoreductase/Mrp antiporter transmembrane" evidence="9">
    <location>
        <begin position="129"/>
        <end position="411"/>
    </location>
</feature>
<feature type="transmembrane region" description="Helical" evidence="8">
    <location>
        <begin position="34"/>
        <end position="58"/>
    </location>
</feature>
<feature type="transmembrane region" description="Helical" evidence="8">
    <location>
        <begin position="79"/>
        <end position="101"/>
    </location>
</feature>
<keyword evidence="4 8" id="KW-1133">Transmembrane helix</keyword>
<comment type="caution">
    <text evidence="10">The sequence shown here is derived from an EMBL/GenBank/DDBJ whole genome shotgun (WGS) entry which is preliminary data.</text>
</comment>
<sequence length="665" mass="68522">MTLLFLAGLLLLAVVAVTDIVSGPRHRLLSPAGYLVGAVASACLLIAGAAALAGRTFTIDLDGALGFGSSSLTADRLSGLFLVIAFGAATPVSLALASWSARPGRVRRRGLGAAYALTLGSVAVVMTAHNAFVLLFAWETLTVAFSLLAGFERDKPGRPRAGLVTLVFGKISGVLLLFGLLLLAGSAGSFSLDAFARVPDGASRSAAYALLVLGFAAKAGVVPLQVWMPRGYAAAPGPLRAIMAGVAVNVGFYGLWRTLALLGRPPAWLAGAVLILAALTAVLGIAHAAVQTNLQRVIAYSSIENTGLILTGYGIALVGASTHLPGLVAVGLLAGTLQIVAHTAAKSLLFTAGAGIEAATGTSDLDELRGAGRRVPWSGAGFAIGAFTLAGLPPTAGFVSEWFLLEALMQQFRVHHLPFQLVLAVSGAAVALTVGFAAITFVRLVGLVVLGAGPDGDRADDGLPGRAGIAVLSLGCLGVAAVTPLEVRAIAAGLASPVAEGALKSPWVLQPVFADFSILSPSWLWIAMPALLLAITLFGLLVSGSRLLRVRRVPAWRSATAGVEGADQYTAFAYANPTRRVLANVLLTRTELRQLERPGGQGAAHLGYRSDVVEPVEEYVYRPLVRPVLAVVRFGKRLQSGRLDAYVAYMLIALIAVLAVVGALA</sequence>
<feature type="transmembrane region" description="Helical" evidence="8">
    <location>
        <begin position="205"/>
        <end position="227"/>
    </location>
</feature>
<evidence type="ECO:0000313" key="10">
    <source>
        <dbReference type="EMBL" id="MFB9834011.1"/>
    </source>
</evidence>
<feature type="transmembrane region" description="Helical" evidence="8">
    <location>
        <begin position="523"/>
        <end position="542"/>
    </location>
</feature>
<accession>A0ABV5YG40</accession>
<feature type="transmembrane region" description="Helical" evidence="8">
    <location>
        <begin position="268"/>
        <end position="290"/>
    </location>
</feature>
<keyword evidence="5" id="KW-0560">Oxidoreductase</keyword>
<dbReference type="Proteomes" id="UP001589627">
    <property type="component" value="Unassembled WGS sequence"/>
</dbReference>
<keyword evidence="6 8" id="KW-0472">Membrane</keyword>
<dbReference type="RefSeq" id="WP_378202776.1">
    <property type="nucleotide sequence ID" value="NZ_JBHLZP010000117.1"/>
</dbReference>
<feature type="transmembrane region" description="Helical" evidence="8">
    <location>
        <begin position="377"/>
        <end position="399"/>
    </location>
</feature>
<feature type="transmembrane region" description="Helical" evidence="8">
    <location>
        <begin position="239"/>
        <end position="256"/>
    </location>
</feature>
<dbReference type="EMBL" id="JBHLZP010000117">
    <property type="protein sequence ID" value="MFB9834011.1"/>
    <property type="molecule type" value="Genomic_DNA"/>
</dbReference>
<evidence type="ECO:0000256" key="2">
    <source>
        <dbReference type="ARBA" id="ARBA00022475"/>
    </source>
</evidence>
<evidence type="ECO:0000256" key="6">
    <source>
        <dbReference type="ARBA" id="ARBA00023136"/>
    </source>
</evidence>
<dbReference type="InterPro" id="IPR052175">
    <property type="entry name" value="ComplexI-like_HydComp"/>
</dbReference>
<evidence type="ECO:0000256" key="3">
    <source>
        <dbReference type="ARBA" id="ARBA00022692"/>
    </source>
</evidence>
<evidence type="ECO:0000256" key="5">
    <source>
        <dbReference type="ARBA" id="ARBA00023002"/>
    </source>
</evidence>
<evidence type="ECO:0000256" key="7">
    <source>
        <dbReference type="RuleBase" id="RU000320"/>
    </source>
</evidence>
<comment type="subcellular location">
    <subcellularLocation>
        <location evidence="1">Cell membrane</location>
        <topology evidence="1">Multi-pass membrane protein</topology>
    </subcellularLocation>
    <subcellularLocation>
        <location evidence="7">Membrane</location>
        <topology evidence="7">Multi-pass membrane protein</topology>
    </subcellularLocation>
</comment>
<gene>
    <name evidence="10" type="ORF">ACFFNX_17640</name>
</gene>
<keyword evidence="11" id="KW-1185">Reference proteome</keyword>